<feature type="region of interest" description="Disordered" evidence="1">
    <location>
        <begin position="39"/>
        <end position="65"/>
    </location>
</feature>
<feature type="non-terminal residue" evidence="3">
    <location>
        <position position="1"/>
    </location>
</feature>
<dbReference type="EMBL" id="CAJNNV010004352">
    <property type="protein sequence ID" value="CAE8590568.1"/>
    <property type="molecule type" value="Genomic_DNA"/>
</dbReference>
<evidence type="ECO:0000313" key="3">
    <source>
        <dbReference type="EMBL" id="CAE8599950.1"/>
    </source>
</evidence>
<evidence type="ECO:0000256" key="1">
    <source>
        <dbReference type="SAM" id="MobiDB-lite"/>
    </source>
</evidence>
<organism evidence="3 4">
    <name type="scientific">Polarella glacialis</name>
    <name type="common">Dinoflagellate</name>
    <dbReference type="NCBI Taxonomy" id="89957"/>
    <lineage>
        <taxon>Eukaryota</taxon>
        <taxon>Sar</taxon>
        <taxon>Alveolata</taxon>
        <taxon>Dinophyceae</taxon>
        <taxon>Suessiales</taxon>
        <taxon>Suessiaceae</taxon>
        <taxon>Polarella</taxon>
    </lineage>
</organism>
<keyword evidence="4" id="KW-1185">Reference proteome</keyword>
<sequence>VKPDKAVEALHLKEQRIVVREDGALERRLRDGLGALRDHATEDGCAGGNAGPGVPAEQAREDEADESQVGYLLAEAYDAEAETADNADWCELSLWPRLGEGFSFNTMSCPIGLR</sequence>
<accession>A0A813EI01</accession>
<name>A0A813EI01_POLGL</name>
<comment type="caution">
    <text evidence="3">The sequence shown here is derived from an EMBL/GenBank/DDBJ whole genome shotgun (WGS) entry which is preliminary data.</text>
</comment>
<protein>
    <submittedName>
        <fullName evidence="3">Uncharacterized protein</fullName>
    </submittedName>
</protein>
<dbReference type="Proteomes" id="UP000654075">
    <property type="component" value="Unassembled WGS sequence"/>
</dbReference>
<dbReference type="EMBL" id="CAJNNV010011633">
    <property type="protein sequence ID" value="CAE8599950.1"/>
    <property type="molecule type" value="Genomic_DNA"/>
</dbReference>
<evidence type="ECO:0000313" key="4">
    <source>
        <dbReference type="Proteomes" id="UP000654075"/>
    </source>
</evidence>
<reference evidence="3" key="1">
    <citation type="submission" date="2021-02" db="EMBL/GenBank/DDBJ databases">
        <authorList>
            <person name="Dougan E. K."/>
            <person name="Rhodes N."/>
            <person name="Thang M."/>
            <person name="Chan C."/>
        </authorList>
    </citation>
    <scope>NUCLEOTIDE SEQUENCE</scope>
</reference>
<proteinExistence type="predicted"/>
<gene>
    <name evidence="3" type="ORF">PGLA1383_LOCUS18290</name>
    <name evidence="2" type="ORF">PGLA1383_LOCUS9288</name>
</gene>
<dbReference type="AlphaFoldDB" id="A0A813EI01"/>
<evidence type="ECO:0000313" key="2">
    <source>
        <dbReference type="EMBL" id="CAE8590568.1"/>
    </source>
</evidence>